<name>A0A1I1XQQ5_9BACT</name>
<dbReference type="PANTHER" id="PTHR43689">
    <property type="entry name" value="HYDROLASE"/>
    <property type="match status" value="1"/>
</dbReference>
<dbReference type="RefSeq" id="WP_096331140.1">
    <property type="nucleotide sequence ID" value="NZ_FOMX01000008.1"/>
</dbReference>
<proteinExistence type="predicted"/>
<dbReference type="SUPFAM" id="SSF53474">
    <property type="entry name" value="alpha/beta-Hydrolases"/>
    <property type="match status" value="1"/>
</dbReference>
<protein>
    <submittedName>
        <fullName evidence="2">Pimeloyl-ACP methyl ester carboxylesterase</fullName>
    </submittedName>
</protein>
<accession>A0A1I1XQQ5</accession>
<dbReference type="STRING" id="54.SAMN02745121_03011"/>
<keyword evidence="3" id="KW-1185">Reference proteome</keyword>
<organism evidence="2 3">
    <name type="scientific">Nannocystis exedens</name>
    <dbReference type="NCBI Taxonomy" id="54"/>
    <lineage>
        <taxon>Bacteria</taxon>
        <taxon>Pseudomonadati</taxon>
        <taxon>Myxococcota</taxon>
        <taxon>Polyangia</taxon>
        <taxon>Nannocystales</taxon>
        <taxon>Nannocystaceae</taxon>
        <taxon>Nannocystis</taxon>
    </lineage>
</organism>
<dbReference type="Gene3D" id="3.40.50.1820">
    <property type="entry name" value="alpha/beta hydrolase"/>
    <property type="match status" value="1"/>
</dbReference>
<reference evidence="3" key="1">
    <citation type="submission" date="2016-10" db="EMBL/GenBank/DDBJ databases">
        <authorList>
            <person name="Varghese N."/>
            <person name="Submissions S."/>
        </authorList>
    </citation>
    <scope>NUCLEOTIDE SEQUENCE [LARGE SCALE GENOMIC DNA]</scope>
    <source>
        <strain evidence="3">ATCC 25963</strain>
    </source>
</reference>
<feature type="domain" description="AB hydrolase-1" evidence="1">
    <location>
        <begin position="30"/>
        <end position="250"/>
    </location>
</feature>
<dbReference type="Proteomes" id="UP000199400">
    <property type="component" value="Unassembled WGS sequence"/>
</dbReference>
<gene>
    <name evidence="2" type="ORF">SAMN02745121_03011</name>
</gene>
<dbReference type="OrthoDB" id="9779853at2"/>
<evidence type="ECO:0000313" key="2">
    <source>
        <dbReference type="EMBL" id="SFE09624.1"/>
    </source>
</evidence>
<dbReference type="AlphaFoldDB" id="A0A1I1XQQ5"/>
<evidence type="ECO:0000313" key="3">
    <source>
        <dbReference type="Proteomes" id="UP000199400"/>
    </source>
</evidence>
<evidence type="ECO:0000259" key="1">
    <source>
        <dbReference type="Pfam" id="PF12697"/>
    </source>
</evidence>
<dbReference type="EMBL" id="FOMX01000008">
    <property type="protein sequence ID" value="SFE09624.1"/>
    <property type="molecule type" value="Genomic_DNA"/>
</dbReference>
<dbReference type="InterPro" id="IPR000073">
    <property type="entry name" value="AB_hydrolase_1"/>
</dbReference>
<dbReference type="InterPro" id="IPR029058">
    <property type="entry name" value="AB_hydrolase_fold"/>
</dbReference>
<dbReference type="PANTHER" id="PTHR43689:SF8">
    <property type="entry name" value="ALPHA_BETA-HYDROLASES SUPERFAMILY PROTEIN"/>
    <property type="match status" value="1"/>
</dbReference>
<sequence length="262" mass="28356">MSQETAHVTAAGRRLEYRWIGPGPQAAPTLVLLHEGLGCVSLWRDFPDRLAAATGCGALVYSRAGYGRSQAISLPRPLDYMQREGEAVVGPVLDALAVRSAILVGHSDGGSIALVHAATDGRSRVAGLVLMAPHVFCEEVSVRSIAAARREYETGELRARLRRHHGDNVEAAFRGWCEAWLDPDFRRWNLEGYLPRVTAPTLLIQGEDDAYGTTAQLEAIARGVAGPVETLLLPGCGHSPYRERPDETLAASARFVRAIVGR</sequence>
<dbReference type="Pfam" id="PF12697">
    <property type="entry name" value="Abhydrolase_6"/>
    <property type="match status" value="1"/>
</dbReference>